<sequence>MIEAAVTRRTLVKAAAVLGAAAPLPGLARSPKAARVGRFTGVVENGVHAFKGIRYGRAERFARPVAEPFDGPPVTAASFGPLCPQRALADEAQSEDCLFLNVWTPEADPRAKRAVMVYFHGGAYTTGSVTDPLTHGAKLAAGGDVVVVTVNHRLNALGYAWLKPFGARYADSGNLGQLDLILGLQWVRDNVAKFGGDPARVMVFGQSGGGAKIATLMAMPAAKGLFHSAATMSGQQVQASGPAHAWARTQAFMKALGLAPDDVEGLRTMPVSRLVEGLDAVDPVMGGGVYFGPVLDMTNLPRHPFWPDAAPQSLGVPMILGNVREETRAFLNPRGPKLQGLSWDNLAARILPEIKIDLDPVWVVEQYRAHEPGWTPEQVYYAATTAGRSWPGQVIEADARAVAGAGATWVYQLDRPSPTDPLRGAAHTDDIPYVFGTLDAPGSYSGTDAGAQRLSVAMMRAFAGLAKTGRPGLAEWTAYGLPDRATMVFDDTVRVANDPRRWQRELWAKAPYVQPGT</sequence>
<dbReference type="RefSeq" id="WP_103099319.1">
    <property type="nucleotide sequence ID" value="NZ_LYMM01000105.1"/>
</dbReference>
<evidence type="ECO:0000256" key="3">
    <source>
        <dbReference type="RuleBase" id="RU361235"/>
    </source>
</evidence>
<evidence type="ECO:0000256" key="2">
    <source>
        <dbReference type="ARBA" id="ARBA00022801"/>
    </source>
</evidence>
<dbReference type="OrthoDB" id="9775851at2"/>
<comment type="similarity">
    <text evidence="1 3">Belongs to the type-B carboxylesterase/lipase family.</text>
</comment>
<dbReference type="SUPFAM" id="SSF53474">
    <property type="entry name" value="alpha/beta-Hydrolases"/>
    <property type="match status" value="1"/>
</dbReference>
<dbReference type="PROSITE" id="PS00122">
    <property type="entry name" value="CARBOXYLESTERASE_B_1"/>
    <property type="match status" value="1"/>
</dbReference>
<keyword evidence="6" id="KW-1185">Reference proteome</keyword>
<dbReference type="InterPro" id="IPR019819">
    <property type="entry name" value="Carboxylesterase_B_CS"/>
</dbReference>
<keyword evidence="2 3" id="KW-0378">Hydrolase</keyword>
<dbReference type="EC" id="3.1.1.-" evidence="3"/>
<proteinExistence type="inferred from homology"/>
<dbReference type="InterPro" id="IPR019826">
    <property type="entry name" value="Carboxylesterase_B_AS"/>
</dbReference>
<protein>
    <recommendedName>
        <fullName evidence="3">Carboxylic ester hydrolase</fullName>
        <ecNumber evidence="3">3.1.1.-</ecNumber>
    </recommendedName>
</protein>
<dbReference type="Gene3D" id="3.40.50.1820">
    <property type="entry name" value="alpha/beta hydrolase"/>
    <property type="match status" value="1"/>
</dbReference>
<dbReference type="InterPro" id="IPR006311">
    <property type="entry name" value="TAT_signal"/>
</dbReference>
<feature type="domain" description="Carboxylesterase type B" evidence="4">
    <location>
        <begin position="37"/>
        <end position="499"/>
    </location>
</feature>
<evidence type="ECO:0000256" key="1">
    <source>
        <dbReference type="ARBA" id="ARBA00005964"/>
    </source>
</evidence>
<dbReference type="InterPro" id="IPR050309">
    <property type="entry name" value="Type-B_Carboxylest/Lipase"/>
</dbReference>
<reference evidence="5 6" key="1">
    <citation type="submission" date="2016-05" db="EMBL/GenBank/DDBJ databases">
        <title>Complete genome sequence of Novosphingobium guangzhouense SA925(T).</title>
        <authorList>
            <person name="Sha S."/>
        </authorList>
    </citation>
    <scope>NUCLEOTIDE SEQUENCE [LARGE SCALE GENOMIC DNA]</scope>
    <source>
        <strain evidence="5 6">SA925</strain>
    </source>
</reference>
<dbReference type="GO" id="GO:0016787">
    <property type="term" value="F:hydrolase activity"/>
    <property type="evidence" value="ECO:0007669"/>
    <property type="project" value="UniProtKB-KW"/>
</dbReference>
<evidence type="ECO:0000313" key="5">
    <source>
        <dbReference type="EMBL" id="PNU01843.1"/>
    </source>
</evidence>
<accession>A0A2K2FST1</accession>
<organism evidence="5 6">
    <name type="scientific">Novosphingobium guangzhouense</name>
    <dbReference type="NCBI Taxonomy" id="1850347"/>
    <lineage>
        <taxon>Bacteria</taxon>
        <taxon>Pseudomonadati</taxon>
        <taxon>Pseudomonadota</taxon>
        <taxon>Alphaproteobacteria</taxon>
        <taxon>Sphingomonadales</taxon>
        <taxon>Sphingomonadaceae</taxon>
        <taxon>Novosphingobium</taxon>
    </lineage>
</organism>
<dbReference type="InterPro" id="IPR029058">
    <property type="entry name" value="AB_hydrolase_fold"/>
</dbReference>
<comment type="caution">
    <text evidence="5">The sequence shown here is derived from an EMBL/GenBank/DDBJ whole genome shotgun (WGS) entry which is preliminary data.</text>
</comment>
<evidence type="ECO:0000259" key="4">
    <source>
        <dbReference type="Pfam" id="PF00135"/>
    </source>
</evidence>
<dbReference type="AlphaFoldDB" id="A0A2K2FST1"/>
<dbReference type="PANTHER" id="PTHR11559">
    <property type="entry name" value="CARBOXYLESTERASE"/>
    <property type="match status" value="1"/>
</dbReference>
<name>A0A2K2FST1_9SPHN</name>
<evidence type="ECO:0000313" key="6">
    <source>
        <dbReference type="Proteomes" id="UP000236327"/>
    </source>
</evidence>
<dbReference type="InterPro" id="IPR002018">
    <property type="entry name" value="CarbesteraseB"/>
</dbReference>
<gene>
    <name evidence="5" type="ORF">A8V01_27320</name>
</gene>
<dbReference type="EMBL" id="LYMM01000105">
    <property type="protein sequence ID" value="PNU01843.1"/>
    <property type="molecule type" value="Genomic_DNA"/>
</dbReference>
<dbReference type="Pfam" id="PF00135">
    <property type="entry name" value="COesterase"/>
    <property type="match status" value="1"/>
</dbReference>
<dbReference type="Proteomes" id="UP000236327">
    <property type="component" value="Unassembled WGS sequence"/>
</dbReference>
<dbReference type="PROSITE" id="PS51318">
    <property type="entry name" value="TAT"/>
    <property type="match status" value="1"/>
</dbReference>
<dbReference type="PROSITE" id="PS00941">
    <property type="entry name" value="CARBOXYLESTERASE_B_2"/>
    <property type="match status" value="1"/>
</dbReference>